<feature type="region of interest" description="Disordered" evidence="1">
    <location>
        <begin position="136"/>
        <end position="164"/>
    </location>
</feature>
<dbReference type="GO" id="GO:0071897">
    <property type="term" value="P:DNA biosynthetic process"/>
    <property type="evidence" value="ECO:0007669"/>
    <property type="project" value="UniProtKB-ARBA"/>
</dbReference>
<evidence type="ECO:0000313" key="3">
    <source>
        <dbReference type="Proteomes" id="UP000887159"/>
    </source>
</evidence>
<dbReference type="EMBL" id="BMAU01021203">
    <property type="protein sequence ID" value="GFX98737.1"/>
    <property type="molecule type" value="Genomic_DNA"/>
</dbReference>
<keyword evidence="3" id="KW-1185">Reference proteome</keyword>
<evidence type="ECO:0000256" key="1">
    <source>
        <dbReference type="SAM" id="MobiDB-lite"/>
    </source>
</evidence>
<sequence length="336" mass="37975">MCLFKKFISLGWPKIDKRWCRIPPWACAVKSSFVPVTRNTKDLEVFCVPTEKGANRVCLLSVKTDKKKLELGMSEEALVEHIFVTLEPQVQDYVEVRNPQNTVQLLEVISKFEERYSSKAMRGIVIMLKDEVGMTNGGQKDDFSRGNHRNRAPSENFSQGDRRQRGRLNVLKVSDDQNDQTQSANEVPIKLSAICMSPVELPYVPILLNDTFTKTLRDTGVEKFDIISKEGIKTDETKVRAIVELKPPRNSKEVSKFLEAQKTFYLDKAAITKAPVLKSKDFKKAFRVIYGCKFNRCRIGSKSGAETSSVCLSTEESRVAVNKTTCSDVNRALSPH</sequence>
<dbReference type="Proteomes" id="UP000887159">
    <property type="component" value="Unassembled WGS sequence"/>
</dbReference>
<organism evidence="2 3">
    <name type="scientific">Trichonephila clavipes</name>
    <name type="common">Golden silk orbweaver</name>
    <name type="synonym">Nephila clavipes</name>
    <dbReference type="NCBI Taxonomy" id="2585209"/>
    <lineage>
        <taxon>Eukaryota</taxon>
        <taxon>Metazoa</taxon>
        <taxon>Ecdysozoa</taxon>
        <taxon>Arthropoda</taxon>
        <taxon>Chelicerata</taxon>
        <taxon>Arachnida</taxon>
        <taxon>Araneae</taxon>
        <taxon>Araneomorphae</taxon>
        <taxon>Entelegynae</taxon>
        <taxon>Araneoidea</taxon>
        <taxon>Nephilidae</taxon>
        <taxon>Trichonephila</taxon>
    </lineage>
</organism>
<evidence type="ECO:0000313" key="2">
    <source>
        <dbReference type="EMBL" id="GFX98737.1"/>
    </source>
</evidence>
<reference evidence="2" key="1">
    <citation type="submission" date="2020-08" db="EMBL/GenBank/DDBJ databases">
        <title>Multicomponent nature underlies the extraordinary mechanical properties of spider dragline silk.</title>
        <authorList>
            <person name="Kono N."/>
            <person name="Nakamura H."/>
            <person name="Mori M."/>
            <person name="Yoshida Y."/>
            <person name="Ohtoshi R."/>
            <person name="Malay A.D."/>
            <person name="Moran D.A.P."/>
            <person name="Tomita M."/>
            <person name="Numata K."/>
            <person name="Arakawa K."/>
        </authorList>
    </citation>
    <scope>NUCLEOTIDE SEQUENCE</scope>
</reference>
<dbReference type="AlphaFoldDB" id="A0A8X6RTE4"/>
<accession>A0A8X6RTE4</accession>
<dbReference type="InterPro" id="IPR043502">
    <property type="entry name" value="DNA/RNA_pol_sf"/>
</dbReference>
<name>A0A8X6RTE4_TRICX</name>
<gene>
    <name evidence="2" type="primary">NCL1_34298</name>
    <name evidence="2" type="ORF">TNCV_1503151</name>
</gene>
<protein>
    <submittedName>
        <fullName evidence="2">Uncharacterized protein</fullName>
    </submittedName>
</protein>
<dbReference type="SUPFAM" id="SSF56672">
    <property type="entry name" value="DNA/RNA polymerases"/>
    <property type="match status" value="1"/>
</dbReference>
<comment type="caution">
    <text evidence="2">The sequence shown here is derived from an EMBL/GenBank/DDBJ whole genome shotgun (WGS) entry which is preliminary data.</text>
</comment>
<proteinExistence type="predicted"/>